<sequence length="285" mass="31184">MRNPHEEPFMTEKELRTLLIRATEDRPPGIDLMPALKPRRIRVLVPSIAAIGIAAAMTAIMLVVPGNQPSAEAQVAAAIENTSKESYRIHTETGTRTFEGAFDPVNRLGIITEAGGRSETRFIGDTMYTRPQDATLWSVFSRDEATIKDAPAATMLVKLAPLDPQAALEKLRLATDVREDGPASGPDWTGQRFAFSLKDQNWPGYDTKAESNEASGTVEVDEQGRVRRLVVTFSDNGQRVAMNVDTFGTPVTVTPPPTDQINTKTDTDPTFNPKKPIDTSAPKRP</sequence>
<evidence type="ECO:0000256" key="1">
    <source>
        <dbReference type="SAM" id="MobiDB-lite"/>
    </source>
</evidence>
<evidence type="ECO:0000313" key="3">
    <source>
        <dbReference type="EMBL" id="GES09049.1"/>
    </source>
</evidence>
<keyword evidence="2" id="KW-0472">Membrane</keyword>
<dbReference type="Gene3D" id="2.50.20.20">
    <property type="match status" value="1"/>
</dbReference>
<keyword evidence="2" id="KW-1133">Transmembrane helix</keyword>
<reference evidence="3 4" key="1">
    <citation type="submission" date="2019-10" db="EMBL/GenBank/DDBJ databases">
        <title>Whole genome shotgun sequence of Acrocarpospora macrocephala NBRC 16266.</title>
        <authorList>
            <person name="Ichikawa N."/>
            <person name="Kimura A."/>
            <person name="Kitahashi Y."/>
            <person name="Komaki H."/>
            <person name="Oguchi A."/>
        </authorList>
    </citation>
    <scope>NUCLEOTIDE SEQUENCE [LARGE SCALE GENOMIC DNA]</scope>
    <source>
        <strain evidence="3 4">NBRC 16266</strain>
    </source>
</reference>
<comment type="caution">
    <text evidence="3">The sequence shown here is derived from an EMBL/GenBank/DDBJ whole genome shotgun (WGS) entry which is preliminary data.</text>
</comment>
<evidence type="ECO:0008006" key="5">
    <source>
        <dbReference type="Google" id="ProtNLM"/>
    </source>
</evidence>
<evidence type="ECO:0000256" key="2">
    <source>
        <dbReference type="SAM" id="Phobius"/>
    </source>
</evidence>
<proteinExistence type="predicted"/>
<dbReference type="AlphaFoldDB" id="A0A5M3WLL3"/>
<protein>
    <recommendedName>
        <fullName evidence="5">MucB/RseB N-terminal domain-containing protein</fullName>
    </recommendedName>
</protein>
<keyword evidence="2" id="KW-0812">Transmembrane</keyword>
<keyword evidence="4" id="KW-1185">Reference proteome</keyword>
<name>A0A5M3WLL3_9ACTN</name>
<feature type="region of interest" description="Disordered" evidence="1">
    <location>
        <begin position="247"/>
        <end position="285"/>
    </location>
</feature>
<accession>A0A5M3WLL3</accession>
<dbReference type="EMBL" id="BLAE01000013">
    <property type="protein sequence ID" value="GES09049.1"/>
    <property type="molecule type" value="Genomic_DNA"/>
</dbReference>
<gene>
    <name evidence="3" type="ORF">Amac_026450</name>
</gene>
<feature type="transmembrane region" description="Helical" evidence="2">
    <location>
        <begin position="43"/>
        <end position="64"/>
    </location>
</feature>
<organism evidence="3 4">
    <name type="scientific">Acrocarpospora macrocephala</name>
    <dbReference type="NCBI Taxonomy" id="150177"/>
    <lineage>
        <taxon>Bacteria</taxon>
        <taxon>Bacillati</taxon>
        <taxon>Actinomycetota</taxon>
        <taxon>Actinomycetes</taxon>
        <taxon>Streptosporangiales</taxon>
        <taxon>Streptosporangiaceae</taxon>
        <taxon>Acrocarpospora</taxon>
    </lineage>
</organism>
<feature type="compositionally biased region" description="Polar residues" evidence="1">
    <location>
        <begin position="259"/>
        <end position="270"/>
    </location>
</feature>
<evidence type="ECO:0000313" key="4">
    <source>
        <dbReference type="Proteomes" id="UP000331127"/>
    </source>
</evidence>
<dbReference type="Proteomes" id="UP000331127">
    <property type="component" value="Unassembled WGS sequence"/>
</dbReference>